<dbReference type="InterPro" id="IPR011856">
    <property type="entry name" value="tRNA_endonuc-like_dom_sf"/>
</dbReference>
<reference evidence="2 3" key="1">
    <citation type="submission" date="2024-06" db="EMBL/GenBank/DDBJ databases">
        <title>The Natural Products Discovery Center: Release of the First 8490 Sequenced Strains for Exploring Actinobacteria Biosynthetic Diversity.</title>
        <authorList>
            <person name="Kalkreuter E."/>
            <person name="Kautsar S.A."/>
            <person name="Yang D."/>
            <person name="Bader C.D."/>
            <person name="Teijaro C.N."/>
            <person name="Fluegel L."/>
            <person name="Davis C.M."/>
            <person name="Simpson J.R."/>
            <person name="Lauterbach L."/>
            <person name="Steele A.D."/>
            <person name="Gui C."/>
            <person name="Meng S."/>
            <person name="Li G."/>
            <person name="Viehrig K."/>
            <person name="Ye F."/>
            <person name="Su P."/>
            <person name="Kiefer A.F."/>
            <person name="Nichols A."/>
            <person name="Cepeda A.J."/>
            <person name="Yan W."/>
            <person name="Fan B."/>
            <person name="Jiang Y."/>
            <person name="Adhikari A."/>
            <person name="Zheng C.-J."/>
            <person name="Schuster L."/>
            <person name="Cowan T.M."/>
            <person name="Smanski M.J."/>
            <person name="Chevrette M.G."/>
            <person name="De Carvalho L.P.S."/>
            <person name="Shen B."/>
        </authorList>
    </citation>
    <scope>NUCLEOTIDE SEQUENCE [LARGE SCALE GENOMIC DNA]</scope>
    <source>
        <strain evidence="2 3">NPDC047833</strain>
    </source>
</reference>
<dbReference type="Gene3D" id="3.40.1350.10">
    <property type="match status" value="1"/>
</dbReference>
<keyword evidence="2" id="KW-0378">Hydrolase</keyword>
<organism evidence="2 3">
    <name type="scientific">Streptomyces huasconensis</name>
    <dbReference type="NCBI Taxonomy" id="1854574"/>
    <lineage>
        <taxon>Bacteria</taxon>
        <taxon>Bacillati</taxon>
        <taxon>Actinomycetota</taxon>
        <taxon>Actinomycetes</taxon>
        <taxon>Kitasatosporales</taxon>
        <taxon>Streptomycetaceae</taxon>
        <taxon>Streptomyces</taxon>
    </lineage>
</organism>
<gene>
    <name evidence="2" type="ORF">AB0887_32250</name>
</gene>
<dbReference type="PANTHER" id="PTHR30015">
    <property type="entry name" value="MRR RESTRICTION SYSTEM PROTEIN"/>
    <property type="match status" value="1"/>
</dbReference>
<dbReference type="InterPro" id="IPR007560">
    <property type="entry name" value="Restrct_endonuc_IV_Mrr"/>
</dbReference>
<dbReference type="InterPro" id="IPR052906">
    <property type="entry name" value="Type_IV_Methyl-Rstrct_Enzyme"/>
</dbReference>
<dbReference type="InterPro" id="IPR011335">
    <property type="entry name" value="Restrct_endonuc-II-like"/>
</dbReference>
<keyword evidence="3" id="KW-1185">Reference proteome</keyword>
<comment type="caution">
    <text evidence="2">The sequence shown here is derived from an EMBL/GenBank/DDBJ whole genome shotgun (WGS) entry which is preliminary data.</text>
</comment>
<proteinExistence type="predicted"/>
<feature type="domain" description="Restriction endonuclease type IV Mrr" evidence="1">
    <location>
        <begin position="55"/>
        <end position="171"/>
    </location>
</feature>
<name>A0ABV3M4H7_9ACTN</name>
<sequence>MHAALAGPPAFLWFLPLMLLTSATAGWLLATQHQKRQQFAVFQCQRSCCSPARVDGLDHREFEYLVRDLMIRDGATNVRRVGGAGDNGADVVATDPGGQLWIIQCKHRKQGLGGKIVGVQELQILNGTGRPVHKGNVVVLVTNGAASKQAHGFAKSQKLEIVDRLLLEDWITGDRPIWELLGIKGSTVPSVLSDVQSGAPAGTSESVYSLAEAYSAGLVPWKPATMRQYLLRSQRRGIPLPRSKGGLGHLYTAAELGEWLGHWRAQGTAPHQQPE</sequence>
<protein>
    <submittedName>
        <fullName evidence="2">Restriction endonuclease</fullName>
    </submittedName>
</protein>
<accession>A0ABV3M4H7</accession>
<dbReference type="SUPFAM" id="SSF52980">
    <property type="entry name" value="Restriction endonuclease-like"/>
    <property type="match status" value="1"/>
</dbReference>
<keyword evidence="2" id="KW-0540">Nuclease</keyword>
<evidence type="ECO:0000259" key="1">
    <source>
        <dbReference type="Pfam" id="PF04471"/>
    </source>
</evidence>
<dbReference type="PANTHER" id="PTHR30015:SF6">
    <property type="entry name" value="SLL1429 PROTEIN"/>
    <property type="match status" value="1"/>
</dbReference>
<dbReference type="EMBL" id="JBEYRS010000018">
    <property type="protein sequence ID" value="MEW2366608.1"/>
    <property type="molecule type" value="Genomic_DNA"/>
</dbReference>
<dbReference type="RefSeq" id="WP_359783157.1">
    <property type="nucleotide sequence ID" value="NZ_JBEYRR010000013.1"/>
</dbReference>
<dbReference type="Proteomes" id="UP001553843">
    <property type="component" value="Unassembled WGS sequence"/>
</dbReference>
<evidence type="ECO:0000313" key="3">
    <source>
        <dbReference type="Proteomes" id="UP001553843"/>
    </source>
</evidence>
<evidence type="ECO:0000313" key="2">
    <source>
        <dbReference type="EMBL" id="MEW2366608.1"/>
    </source>
</evidence>
<dbReference type="GO" id="GO:0004519">
    <property type="term" value="F:endonuclease activity"/>
    <property type="evidence" value="ECO:0007669"/>
    <property type="project" value="UniProtKB-KW"/>
</dbReference>
<dbReference type="Pfam" id="PF04471">
    <property type="entry name" value="Mrr_cat"/>
    <property type="match status" value="1"/>
</dbReference>
<keyword evidence="2" id="KW-0255">Endonuclease</keyword>